<dbReference type="GeneID" id="41717971"/>
<dbReference type="STRING" id="1294262.GCA_001316085_00368"/>
<protein>
    <submittedName>
        <fullName evidence="2">Uncharacterized protein</fullName>
    </submittedName>
</protein>
<feature type="transmembrane region" description="Helical" evidence="1">
    <location>
        <begin position="7"/>
        <end position="27"/>
    </location>
</feature>
<keyword evidence="4" id="KW-1185">Reference proteome</keyword>
<accession>A0A510E3L6</accession>
<gene>
    <name evidence="2" type="ORF">IC006_1658</name>
    <name evidence="3" type="ORF">IC007_1635</name>
</gene>
<dbReference type="AlphaFoldDB" id="A0A510DWI8"/>
<reference evidence="2 4" key="2">
    <citation type="journal article" date="2020" name="Int. J. Syst. Evol. Microbiol.">
        <title>Sulfuracidifex tepidarius gen. nov., sp. nov. and transfer of Sulfolobus metallicus Huber and Stetter 1992 to the genus Sulfuracidifex as Sulfuracidifex metallicus comb. nov.</title>
        <authorList>
            <person name="Itoh T."/>
            <person name="Miura T."/>
            <person name="Sakai H.D."/>
            <person name="Kato S."/>
            <person name="Ohkuma M."/>
            <person name="Takashina T."/>
        </authorList>
    </citation>
    <scope>NUCLEOTIDE SEQUENCE [LARGE SCALE GENOMIC DNA]</scope>
    <source>
        <strain evidence="2 4">IC-006</strain>
        <strain evidence="3">IC-007</strain>
    </source>
</reference>
<organism evidence="2 4">
    <name type="scientific">Sulfuracidifex tepidarius</name>
    <dbReference type="NCBI Taxonomy" id="1294262"/>
    <lineage>
        <taxon>Archaea</taxon>
        <taxon>Thermoproteota</taxon>
        <taxon>Thermoprotei</taxon>
        <taxon>Sulfolobales</taxon>
        <taxon>Sulfolobaceae</taxon>
        <taxon>Sulfuracidifex</taxon>
    </lineage>
</organism>
<evidence type="ECO:0000313" key="5">
    <source>
        <dbReference type="Proteomes" id="UP000325030"/>
    </source>
</evidence>
<sequence length="195" mass="21955">MDKKQILIIISSIMTLVVVSMPFQWWYTSIGGMIQIQDSPFFVCMDVAQANLNYTLMLPANIILISFRITEIFTSMIYLFYALFPSGSNNVRKVSMFPFYASIFYLIDIVLFMIIVYATSGNVVMPLGSFDERISSGSPIISSVLSMLGLSSPEFSANFVVRNYPLSMFYVALATGIFSLITRIVSSDEKKNNDR</sequence>
<dbReference type="Proteomes" id="UP000325030">
    <property type="component" value="Chromosome"/>
</dbReference>
<dbReference type="KEGG" id="step:IC006_1658"/>
<keyword evidence="1" id="KW-1133">Transmembrane helix</keyword>
<feature type="transmembrane region" description="Helical" evidence="1">
    <location>
        <begin position="62"/>
        <end position="84"/>
    </location>
</feature>
<dbReference type="RefSeq" id="WP_054844996.1">
    <property type="nucleotide sequence ID" value="NZ_AP018930.1"/>
</dbReference>
<keyword evidence="1" id="KW-0812">Transmembrane</keyword>
<evidence type="ECO:0000313" key="3">
    <source>
        <dbReference type="EMBL" id="BBG27105.1"/>
    </source>
</evidence>
<evidence type="ECO:0000313" key="4">
    <source>
        <dbReference type="Proteomes" id="UP000322983"/>
    </source>
</evidence>
<dbReference type="Proteomes" id="UP000322983">
    <property type="component" value="Chromosome"/>
</dbReference>
<keyword evidence="1" id="KW-0472">Membrane</keyword>
<dbReference type="EMBL" id="AP018930">
    <property type="protein sequence ID" value="BBG27105.1"/>
    <property type="molecule type" value="Genomic_DNA"/>
</dbReference>
<dbReference type="EMBL" id="AP018929">
    <property type="protein sequence ID" value="BBG24348.1"/>
    <property type="molecule type" value="Genomic_DNA"/>
</dbReference>
<proteinExistence type="predicted"/>
<feature type="transmembrane region" description="Helical" evidence="1">
    <location>
        <begin position="164"/>
        <end position="185"/>
    </location>
</feature>
<feature type="transmembrane region" description="Helical" evidence="1">
    <location>
        <begin position="96"/>
        <end position="118"/>
    </location>
</feature>
<evidence type="ECO:0000313" key="2">
    <source>
        <dbReference type="EMBL" id="BBG24348.1"/>
    </source>
</evidence>
<evidence type="ECO:0000256" key="1">
    <source>
        <dbReference type="SAM" id="Phobius"/>
    </source>
</evidence>
<reference evidence="5" key="1">
    <citation type="submission" date="2018-09" db="EMBL/GenBank/DDBJ databases">
        <title>Complete Genome Sequencing of Sulfolobus sp. JCM 16834.</title>
        <authorList>
            <person name="Kato S."/>
            <person name="Itoh T."/>
            <person name="Ohkuma M."/>
        </authorList>
    </citation>
    <scope>NUCLEOTIDE SEQUENCE [LARGE SCALE GENOMIC DNA]</scope>
    <source>
        <strain evidence="5">IC-007</strain>
    </source>
</reference>
<name>A0A510DWI8_9CREN</name>
<dbReference type="OrthoDB" id="41808at2157"/>
<accession>A0A510DWI8</accession>